<sequence>MKQFIVAALIVVSFVSLLPLQAQAITLVPCGTSAHQPPRDAQGRLQLPAGKTLADYPHADCQLGHLFVLIIRTINYLISMAALVAMYFIVTAGFGMVTALGNAEKIQSSKESISHAVIGFAIIMMAFVFVNLLINGILGDTTKGTRQWWEPGCLYDITNIRNECPQLRFFGPMAQQAAIPGTAVAGGTCSGVQCSDSALNICSPVAPGDGCYESAVNRWNNQIVQGVGSNTQIASGIDAVKMLKAIMARESNGVEGKTSRSDPPSLGLFQLKVGTANSFKAGCTTANIDEAWLLSENNATAQACIAAAYLRSLVGVCGSDVRQLAAGYNGGAGACAVSEDCGPSAGSGQCSVCQNQNRATRRWECLWDDSAHQQCNANRAGNFSETRRYAPQVEYCYARFNSSSAATAPAASNETDVETAIVPADTDNGVPPGIQVWSGEDPLGLIWGSRETELKAALSAFGTKWGSQLTARQAFRPIEYTNHIRSIWEAWRLQNNDGNGAGSGYACSGAKFLTKAIVDKYTAAQKSWISAEASKHAFQANGTPPACQSDHESGIAMDVYPVPSDFSTTKAEYSRWIKAGFDSGLCHNIAGDEPHFILRAGSGLSDQQCLTDYVAPVTSSSSGAAPANIRLSPATALAGTFDKLVNSEAAFKNNNLTLTITGQNLEGAVITSNAADISGGTGLIVTAVRMISDTATDDKVEADLSIAPGTRDGQIIFAIRNKHGKTITTNFNIQLTGTQWLQRHFPKTQKRITFFGHWSEIAPNERGQNLMDQINKGKQFTSSDQYKKLDIWMNVWEQSLWDKVKTSVCSTELAAGCAGWRDNIIDVSESSDTAGIVLHESAHKLHAYYGGIYYKLNPLASSFPTKWVSAVGNISNCPYLPLKDVSHWKDGTWDTAHCGFIRAYGASDTLDSAVIKSLCNFMDGSCYAEDIATMTEEAVFQRSKFNDSEIRSDLRYKQKLNLLLQYEFISNSPLGMNGPAAVWLTQLPEFAIFSRSKWTLGGDNE</sequence>
<gene>
    <name evidence="4" type="ORF">A3J05_04890</name>
</gene>
<dbReference type="EMBL" id="MFFF01000008">
    <property type="protein sequence ID" value="OGE99927.1"/>
    <property type="molecule type" value="Genomic_DNA"/>
</dbReference>
<accession>A0A1F5QCR7</accession>
<proteinExistence type="predicted"/>
<organism evidence="4 5">
    <name type="scientific">Candidatus Doudnabacteria bacterium RIFCSPLOWO2_02_FULL_48_13</name>
    <dbReference type="NCBI Taxonomy" id="1817845"/>
    <lineage>
        <taxon>Bacteria</taxon>
        <taxon>Candidatus Doudnaibacteriota</taxon>
    </lineage>
</organism>
<protein>
    <recommendedName>
        <fullName evidence="3">Transglycosylase SLT domain-containing protein</fullName>
    </recommendedName>
</protein>
<feature type="domain" description="Transglycosylase SLT" evidence="3">
    <location>
        <begin position="241"/>
        <end position="334"/>
    </location>
</feature>
<evidence type="ECO:0000256" key="2">
    <source>
        <dbReference type="SAM" id="SignalP"/>
    </source>
</evidence>
<evidence type="ECO:0000313" key="5">
    <source>
        <dbReference type="Proteomes" id="UP000177235"/>
    </source>
</evidence>
<evidence type="ECO:0000256" key="1">
    <source>
        <dbReference type="SAM" id="Phobius"/>
    </source>
</evidence>
<comment type="caution">
    <text evidence="4">The sequence shown here is derived from an EMBL/GenBank/DDBJ whole genome shotgun (WGS) entry which is preliminary data.</text>
</comment>
<evidence type="ECO:0000313" key="4">
    <source>
        <dbReference type="EMBL" id="OGE99927.1"/>
    </source>
</evidence>
<keyword evidence="1" id="KW-1133">Transmembrane helix</keyword>
<keyword evidence="1" id="KW-0472">Membrane</keyword>
<name>A0A1F5QCR7_9BACT</name>
<dbReference type="AlphaFoldDB" id="A0A1F5QCR7"/>
<evidence type="ECO:0000259" key="3">
    <source>
        <dbReference type="Pfam" id="PF01464"/>
    </source>
</evidence>
<dbReference type="InterPro" id="IPR008258">
    <property type="entry name" value="Transglycosylase_SLT_dom_1"/>
</dbReference>
<keyword evidence="1" id="KW-0812">Transmembrane</keyword>
<feature type="signal peptide" evidence="2">
    <location>
        <begin position="1"/>
        <end position="24"/>
    </location>
</feature>
<feature type="chain" id="PRO_5009520517" description="Transglycosylase SLT domain-containing protein" evidence="2">
    <location>
        <begin position="25"/>
        <end position="1005"/>
    </location>
</feature>
<dbReference type="Gene3D" id="1.10.530.10">
    <property type="match status" value="1"/>
</dbReference>
<reference evidence="4 5" key="1">
    <citation type="journal article" date="2016" name="Nat. Commun.">
        <title>Thousands of microbial genomes shed light on interconnected biogeochemical processes in an aquifer system.</title>
        <authorList>
            <person name="Anantharaman K."/>
            <person name="Brown C.T."/>
            <person name="Hug L.A."/>
            <person name="Sharon I."/>
            <person name="Castelle C.J."/>
            <person name="Probst A.J."/>
            <person name="Thomas B.C."/>
            <person name="Singh A."/>
            <person name="Wilkins M.J."/>
            <person name="Karaoz U."/>
            <person name="Brodie E.L."/>
            <person name="Williams K.H."/>
            <person name="Hubbard S.S."/>
            <person name="Banfield J.F."/>
        </authorList>
    </citation>
    <scope>NUCLEOTIDE SEQUENCE [LARGE SCALE GENOMIC DNA]</scope>
</reference>
<feature type="transmembrane region" description="Helical" evidence="1">
    <location>
        <begin position="113"/>
        <end position="134"/>
    </location>
</feature>
<dbReference type="InterPro" id="IPR023346">
    <property type="entry name" value="Lysozyme-like_dom_sf"/>
</dbReference>
<dbReference type="Proteomes" id="UP000177235">
    <property type="component" value="Unassembled WGS sequence"/>
</dbReference>
<feature type="transmembrane region" description="Helical" evidence="1">
    <location>
        <begin position="76"/>
        <end position="101"/>
    </location>
</feature>
<dbReference type="SUPFAM" id="SSF53955">
    <property type="entry name" value="Lysozyme-like"/>
    <property type="match status" value="1"/>
</dbReference>
<keyword evidence="2" id="KW-0732">Signal</keyword>
<dbReference type="Pfam" id="PF01464">
    <property type="entry name" value="SLT"/>
    <property type="match status" value="1"/>
</dbReference>